<sequence>MRVDLLGTAAGGGFDNTNPLLDPASAARRRVIEARAEVLADGAEFTV</sequence>
<organism evidence="1 2">
    <name type="scientific">Streptomyces chiangmaiensis</name>
    <dbReference type="NCBI Taxonomy" id="766497"/>
    <lineage>
        <taxon>Bacteria</taxon>
        <taxon>Bacillati</taxon>
        <taxon>Actinomycetota</taxon>
        <taxon>Actinomycetes</taxon>
        <taxon>Kitasatosporales</taxon>
        <taxon>Streptomycetaceae</taxon>
        <taxon>Streptomyces</taxon>
    </lineage>
</organism>
<gene>
    <name evidence="1" type="ORF">VXC91_18485</name>
</gene>
<reference evidence="1" key="1">
    <citation type="submission" date="2024-01" db="EMBL/GenBank/DDBJ databases">
        <title>First draft genome sequence data of TA4-1, the type strain of Gram-positive actinobacterium Streptomyces chiangmaiensis.</title>
        <authorList>
            <person name="Yasawong M."/>
            <person name="Nantapong N."/>
        </authorList>
    </citation>
    <scope>NUCLEOTIDE SEQUENCE</scope>
    <source>
        <strain evidence="1">TA4-1</strain>
    </source>
</reference>
<proteinExistence type="predicted"/>
<dbReference type="EMBL" id="JAYWVC010000057">
    <property type="protein sequence ID" value="MED7823915.1"/>
    <property type="molecule type" value="Genomic_DNA"/>
</dbReference>
<comment type="caution">
    <text evidence="1">The sequence shown here is derived from an EMBL/GenBank/DDBJ whole genome shotgun (WGS) entry which is preliminary data.</text>
</comment>
<accession>A0ABU7FJ09</accession>
<name>A0ABU7FJ09_9ACTN</name>
<evidence type="ECO:0000313" key="2">
    <source>
        <dbReference type="Proteomes" id="UP001333996"/>
    </source>
</evidence>
<protein>
    <submittedName>
        <fullName evidence="1">Uncharacterized protein</fullName>
    </submittedName>
</protein>
<keyword evidence="2" id="KW-1185">Reference proteome</keyword>
<dbReference type="Proteomes" id="UP001333996">
    <property type="component" value="Unassembled WGS sequence"/>
</dbReference>
<dbReference type="RefSeq" id="WP_329508372.1">
    <property type="nucleotide sequence ID" value="NZ_BAAAYZ010000115.1"/>
</dbReference>
<evidence type="ECO:0000313" key="1">
    <source>
        <dbReference type="EMBL" id="MED7823915.1"/>
    </source>
</evidence>